<gene>
    <name evidence="1" type="ORF">PCOR1329_LOCUS34589</name>
</gene>
<organism evidence="1 2">
    <name type="scientific">Prorocentrum cordatum</name>
    <dbReference type="NCBI Taxonomy" id="2364126"/>
    <lineage>
        <taxon>Eukaryota</taxon>
        <taxon>Sar</taxon>
        <taxon>Alveolata</taxon>
        <taxon>Dinophyceae</taxon>
        <taxon>Prorocentrales</taxon>
        <taxon>Prorocentraceae</taxon>
        <taxon>Prorocentrum</taxon>
    </lineage>
</organism>
<dbReference type="InterPro" id="IPR027417">
    <property type="entry name" value="P-loop_NTPase"/>
</dbReference>
<evidence type="ECO:0000313" key="1">
    <source>
        <dbReference type="EMBL" id="CAK0838694.1"/>
    </source>
</evidence>
<name>A0ABN9T167_9DINO</name>
<protein>
    <submittedName>
        <fullName evidence="1">Uncharacterized protein</fullName>
    </submittedName>
</protein>
<feature type="non-terminal residue" evidence="1">
    <location>
        <position position="1"/>
    </location>
</feature>
<proteinExistence type="predicted"/>
<feature type="non-terminal residue" evidence="1">
    <location>
        <position position="77"/>
    </location>
</feature>
<dbReference type="Gene3D" id="3.40.50.300">
    <property type="entry name" value="P-loop containing nucleotide triphosphate hydrolases"/>
    <property type="match status" value="1"/>
</dbReference>
<accession>A0ABN9T167</accession>
<comment type="caution">
    <text evidence="1">The sequence shown here is derived from an EMBL/GenBank/DDBJ whole genome shotgun (WGS) entry which is preliminary data.</text>
</comment>
<dbReference type="EMBL" id="CAUYUJ010014244">
    <property type="protein sequence ID" value="CAK0838694.1"/>
    <property type="molecule type" value="Genomic_DNA"/>
</dbReference>
<keyword evidence="2" id="KW-1185">Reference proteome</keyword>
<reference evidence="1" key="1">
    <citation type="submission" date="2023-10" db="EMBL/GenBank/DDBJ databases">
        <authorList>
            <person name="Chen Y."/>
            <person name="Shah S."/>
            <person name="Dougan E. K."/>
            <person name="Thang M."/>
            <person name="Chan C."/>
        </authorList>
    </citation>
    <scope>NUCLEOTIDE SEQUENCE [LARGE SCALE GENOMIC DNA]</scope>
</reference>
<evidence type="ECO:0000313" key="2">
    <source>
        <dbReference type="Proteomes" id="UP001189429"/>
    </source>
</evidence>
<sequence>DDRNVILCVEEAGDAANLWALRKVTEVDPDYKRTILIRSKLDKYYSDLTASNVHQWLEGFGDLPKNLTKFAMTLPHW</sequence>
<dbReference type="Proteomes" id="UP001189429">
    <property type="component" value="Unassembled WGS sequence"/>
</dbReference>